<feature type="transmembrane region" description="Helical" evidence="10">
    <location>
        <begin position="7"/>
        <end position="34"/>
    </location>
</feature>
<feature type="transmembrane region" description="Helical" evidence="10">
    <location>
        <begin position="299"/>
        <end position="320"/>
    </location>
</feature>
<dbReference type="InterPro" id="IPR006094">
    <property type="entry name" value="Oxid_FAD_bind_N"/>
</dbReference>
<dbReference type="Pfam" id="PF01565">
    <property type="entry name" value="FAD_binding_4"/>
    <property type="match status" value="1"/>
</dbReference>
<dbReference type="GO" id="GO:0016491">
    <property type="term" value="F:oxidoreductase activity"/>
    <property type="evidence" value="ECO:0007669"/>
    <property type="project" value="UniProtKB-KW"/>
</dbReference>
<feature type="transmembrane region" description="Helical" evidence="10">
    <location>
        <begin position="352"/>
        <end position="369"/>
    </location>
</feature>
<feature type="transmembrane region" description="Helical" evidence="10">
    <location>
        <begin position="100"/>
        <end position="121"/>
    </location>
</feature>
<evidence type="ECO:0000256" key="4">
    <source>
        <dbReference type="ARBA" id="ARBA00022630"/>
    </source>
</evidence>
<evidence type="ECO:0000256" key="6">
    <source>
        <dbReference type="ARBA" id="ARBA00022827"/>
    </source>
</evidence>
<dbReference type="SUPFAM" id="SSF55103">
    <property type="entry name" value="FAD-linked oxidases, C-terminal domain"/>
    <property type="match status" value="1"/>
</dbReference>
<dbReference type="Proteomes" id="UP000028492">
    <property type="component" value="Chromosome"/>
</dbReference>
<dbReference type="InterPro" id="IPR036259">
    <property type="entry name" value="MFS_trans_sf"/>
</dbReference>
<dbReference type="KEGG" id="aja:AJAP_41015"/>
<dbReference type="InterPro" id="IPR011701">
    <property type="entry name" value="MFS"/>
</dbReference>
<keyword evidence="7 10" id="KW-1133">Transmembrane helix</keyword>
<feature type="transmembrane region" description="Helical" evidence="10">
    <location>
        <begin position="220"/>
        <end position="241"/>
    </location>
</feature>
<proteinExistence type="inferred from homology"/>
<evidence type="ECO:0000256" key="2">
    <source>
        <dbReference type="ARBA" id="ARBA00004651"/>
    </source>
</evidence>
<dbReference type="EMBL" id="CP008953">
    <property type="protein sequence ID" value="AIG80979.1"/>
    <property type="molecule type" value="Genomic_DNA"/>
</dbReference>
<name>A0A075V918_9PSEU</name>
<gene>
    <name evidence="13" type="ORF">AJAP_41015</name>
</gene>
<dbReference type="GO" id="GO:0022857">
    <property type="term" value="F:transmembrane transporter activity"/>
    <property type="evidence" value="ECO:0007669"/>
    <property type="project" value="InterPro"/>
</dbReference>
<feature type="transmembrane region" description="Helical" evidence="10">
    <location>
        <begin position="161"/>
        <end position="183"/>
    </location>
</feature>
<dbReference type="Gene3D" id="1.10.45.10">
    <property type="entry name" value="Vanillyl-alcohol Oxidase, Chain A, domain 4"/>
    <property type="match status" value="1"/>
</dbReference>
<keyword evidence="5 10" id="KW-0812">Transmembrane</keyword>
<evidence type="ECO:0000256" key="9">
    <source>
        <dbReference type="ARBA" id="ARBA00023136"/>
    </source>
</evidence>
<dbReference type="Gene3D" id="1.20.1720.10">
    <property type="entry name" value="Multidrug resistance protein D"/>
    <property type="match status" value="1"/>
</dbReference>
<dbReference type="GO" id="GO:0005886">
    <property type="term" value="C:plasma membrane"/>
    <property type="evidence" value="ECO:0007669"/>
    <property type="project" value="UniProtKB-SubCell"/>
</dbReference>
<dbReference type="PANTHER" id="PTHR42934">
    <property type="entry name" value="GLYCOLATE OXIDASE SUBUNIT GLCD"/>
    <property type="match status" value="1"/>
</dbReference>
<dbReference type="InterPro" id="IPR036318">
    <property type="entry name" value="FAD-bd_PCMH-like_sf"/>
</dbReference>
<dbReference type="eggNOG" id="COG0277">
    <property type="taxonomic scope" value="Bacteria"/>
</dbReference>
<dbReference type="Gene3D" id="1.20.1250.20">
    <property type="entry name" value="MFS general substrate transporter like domains"/>
    <property type="match status" value="1"/>
</dbReference>
<comment type="cofactor">
    <cofactor evidence="1">
        <name>FAD</name>
        <dbReference type="ChEBI" id="CHEBI:57692"/>
    </cofactor>
</comment>
<dbReference type="SUPFAM" id="SSF56176">
    <property type="entry name" value="FAD-binding/transporter-associated domain-like"/>
    <property type="match status" value="1"/>
</dbReference>
<keyword evidence="14" id="KW-1185">Reference proteome</keyword>
<dbReference type="PANTHER" id="PTHR42934:SF2">
    <property type="entry name" value="GLYCOLATE OXIDASE SUBUNIT GLCD"/>
    <property type="match status" value="1"/>
</dbReference>
<evidence type="ECO:0000313" key="14">
    <source>
        <dbReference type="Proteomes" id="UP000028492"/>
    </source>
</evidence>
<comment type="similarity">
    <text evidence="3">Belongs to the FAD-binding oxidoreductase/transferase type 4 family.</text>
</comment>
<evidence type="ECO:0000256" key="10">
    <source>
        <dbReference type="SAM" id="Phobius"/>
    </source>
</evidence>
<dbReference type="STRING" id="208439.AJAP_41015"/>
<evidence type="ECO:0000259" key="12">
    <source>
        <dbReference type="PROSITE" id="PS51387"/>
    </source>
</evidence>
<feature type="domain" description="Major facilitator superfamily (MFS) profile" evidence="11">
    <location>
        <begin position="9"/>
        <end position="488"/>
    </location>
</feature>
<evidence type="ECO:0000313" key="13">
    <source>
        <dbReference type="EMBL" id="AIG80979.1"/>
    </source>
</evidence>
<dbReference type="eggNOG" id="COG0477">
    <property type="taxonomic scope" value="Bacteria"/>
</dbReference>
<evidence type="ECO:0000256" key="5">
    <source>
        <dbReference type="ARBA" id="ARBA00022692"/>
    </source>
</evidence>
<dbReference type="InterPro" id="IPR016166">
    <property type="entry name" value="FAD-bd_PCMH"/>
</dbReference>
<feature type="transmembrane region" description="Helical" evidence="10">
    <location>
        <begin position="133"/>
        <end position="155"/>
    </location>
</feature>
<dbReference type="InterPro" id="IPR020846">
    <property type="entry name" value="MFS_dom"/>
</dbReference>
<dbReference type="InterPro" id="IPR004113">
    <property type="entry name" value="FAD-bd_oxidored_4_C"/>
</dbReference>
<dbReference type="Pfam" id="PF07690">
    <property type="entry name" value="MFS_1"/>
    <property type="match status" value="1"/>
</dbReference>
<dbReference type="Pfam" id="PF02913">
    <property type="entry name" value="FAD-oxidase_C"/>
    <property type="match status" value="1"/>
</dbReference>
<feature type="transmembrane region" description="Helical" evidence="10">
    <location>
        <begin position="327"/>
        <end position="346"/>
    </location>
</feature>
<dbReference type="FunFam" id="3.30.70.2740:FF:000001">
    <property type="entry name" value="D-lactate dehydrogenase mitochondrial"/>
    <property type="match status" value="1"/>
</dbReference>
<dbReference type="RefSeq" id="WP_084098525.1">
    <property type="nucleotide sequence ID" value="NZ_CP008953.1"/>
</dbReference>
<evidence type="ECO:0000256" key="8">
    <source>
        <dbReference type="ARBA" id="ARBA00023002"/>
    </source>
</evidence>
<evidence type="ECO:0000256" key="1">
    <source>
        <dbReference type="ARBA" id="ARBA00001974"/>
    </source>
</evidence>
<dbReference type="InterPro" id="IPR016171">
    <property type="entry name" value="Vanillyl_alc_oxidase_C-sub2"/>
</dbReference>
<dbReference type="Gene3D" id="3.30.70.2740">
    <property type="match status" value="1"/>
</dbReference>
<dbReference type="GO" id="GO:0071949">
    <property type="term" value="F:FAD binding"/>
    <property type="evidence" value="ECO:0007669"/>
    <property type="project" value="InterPro"/>
</dbReference>
<dbReference type="InterPro" id="IPR051914">
    <property type="entry name" value="FAD-linked_OxidoTrans_Type4"/>
</dbReference>
<dbReference type="InterPro" id="IPR016169">
    <property type="entry name" value="FAD-bd_PCMH_sub2"/>
</dbReference>
<dbReference type="Gene3D" id="3.30.465.10">
    <property type="match status" value="1"/>
</dbReference>
<comment type="subcellular location">
    <subcellularLocation>
        <location evidence="2">Cell membrane</location>
        <topology evidence="2">Multi-pass membrane protein</topology>
    </subcellularLocation>
</comment>
<organism evidence="13 14">
    <name type="scientific">Amycolatopsis japonica</name>
    <dbReference type="NCBI Taxonomy" id="208439"/>
    <lineage>
        <taxon>Bacteria</taxon>
        <taxon>Bacillati</taxon>
        <taxon>Actinomycetota</taxon>
        <taxon>Actinomycetes</taxon>
        <taxon>Pseudonocardiales</taxon>
        <taxon>Pseudonocardiaceae</taxon>
        <taxon>Amycolatopsis</taxon>
        <taxon>Amycolatopsis japonica group</taxon>
    </lineage>
</organism>
<keyword evidence="6" id="KW-0274">FAD</keyword>
<dbReference type="FunFam" id="1.10.45.10:FF:000001">
    <property type="entry name" value="D-lactate dehydrogenase mitochondrial"/>
    <property type="match status" value="1"/>
</dbReference>
<keyword evidence="8" id="KW-0560">Oxidoreductase</keyword>
<feature type="domain" description="FAD-binding PCMH-type" evidence="12">
    <location>
        <begin position="539"/>
        <end position="718"/>
    </location>
</feature>
<feature type="transmembrane region" description="Helical" evidence="10">
    <location>
        <begin position="262"/>
        <end position="287"/>
    </location>
</feature>
<evidence type="ECO:0000256" key="3">
    <source>
        <dbReference type="ARBA" id="ARBA00008000"/>
    </source>
</evidence>
<protein>
    <submittedName>
        <fullName evidence="13">Glycolate oxidase</fullName>
    </submittedName>
</protein>
<dbReference type="CDD" id="cd17321">
    <property type="entry name" value="MFS_MMR_MDR_like"/>
    <property type="match status" value="1"/>
</dbReference>
<feature type="transmembrane region" description="Helical" evidence="10">
    <location>
        <begin position="464"/>
        <end position="484"/>
    </location>
</feature>
<dbReference type="SUPFAM" id="SSF103473">
    <property type="entry name" value="MFS general substrate transporter"/>
    <property type="match status" value="1"/>
</dbReference>
<feature type="transmembrane region" description="Helical" evidence="10">
    <location>
        <begin position="75"/>
        <end position="94"/>
    </location>
</feature>
<dbReference type="InterPro" id="IPR016164">
    <property type="entry name" value="FAD-linked_Oxase-like_C"/>
</dbReference>
<evidence type="ECO:0000259" key="11">
    <source>
        <dbReference type="PROSITE" id="PS50850"/>
    </source>
</evidence>
<feature type="transmembrane region" description="Helical" evidence="10">
    <location>
        <begin position="195"/>
        <end position="214"/>
    </location>
</feature>
<dbReference type="PROSITE" id="PS50850">
    <property type="entry name" value="MFS"/>
    <property type="match status" value="1"/>
</dbReference>
<reference evidence="13 14" key="1">
    <citation type="journal article" date="2014" name="J. Biotechnol.">
        <title>Complete genome sequence of the actinobacterium Amycolatopsis japonica MG417-CF17(T) (=DSM 44213T) producing (S,S)-N,N'-ethylenediaminedisuccinic acid.</title>
        <authorList>
            <person name="Stegmann E."/>
            <person name="Albersmeier A."/>
            <person name="Spohn M."/>
            <person name="Gert H."/>
            <person name="Weber T."/>
            <person name="Wohlleben W."/>
            <person name="Kalinowski J."/>
            <person name="Ruckert C."/>
        </authorList>
    </citation>
    <scope>NUCLEOTIDE SEQUENCE [LARGE SCALE GENOMIC DNA]</scope>
    <source>
        <strain evidence="14">MG417-CF17 (DSM 44213)</strain>
    </source>
</reference>
<dbReference type="AlphaFoldDB" id="A0A075V918"/>
<dbReference type="HOGENOM" id="CLU_307100_0_0_11"/>
<keyword evidence="9 10" id="KW-0472">Membrane</keyword>
<evidence type="ECO:0000256" key="7">
    <source>
        <dbReference type="ARBA" id="ARBA00022989"/>
    </source>
</evidence>
<feature type="transmembrane region" description="Helical" evidence="10">
    <location>
        <begin position="46"/>
        <end position="63"/>
    </location>
</feature>
<accession>A0A075V918</accession>
<keyword evidence="4" id="KW-0285">Flavoprotein</keyword>
<dbReference type="PROSITE" id="PS51387">
    <property type="entry name" value="FAD_PCMH"/>
    <property type="match status" value="1"/>
</dbReference>
<sequence length="963" mass="100659">MAGRKQWWALAVLVLPVLLISVDMTVLGFALPFLSEDLAPTGAEQLWIVDIYSFMLAGLLVLMGTLGDRIGRRKLLLMGAAAFGAASVLAAFSTSAFMLIIARALLGVGGATLMPSTLSLIRSIFVDAKQRRIAIAVWSAGFSGGMALGPVLGGWLLEHFWWGSVFLINVPVMLVLLIVGPFVLPEARDPKPGRFDPLSALLSLAAMLPVVYGIKLVAEHGFTVKATVSVLIGLGLGVVFVRRQNSLDEPMLDLKLFSNRAFSGSVVTNMLGVFAMVGLLFLVPQYLQLVLGLSPVVAALWMLPATVAGIAGALLAAWLAKRIRVSLLVSGGLLVAAVGFLALTQVSSGGGLAYVVVAFTLLGGGVALSETLTNDLVISAAPAERAGAASAISETGFELGGALGTAILGSVATAVYRSGLPEGTAESARDTLGGAVATAHQLDPAAGQALLESAREAFTQGMHVTAWAGVAVLVYTGVQAFVLLDRKKIPQCGADPAYHEGMNNHALVTRLREQLGDAAVLTDTDVTDAYSRDMMPLAASGKPLAVVLPSDVEGVQAVVKACAEFEVPIVPRGAGSGLSGAANAIDGCVVLVLTKLDQIVEIDEGNRLAVVQPGVVNLDFRNAVEKHGLFYPPDPSSYDWCTIGGNLSTNAGGLCCVKYGVTTDSVLGLEVVLADGSVLKTGRRTVKGVAGYDLARLFVGSEGTLGVITQATVALKPLPQLPSTLVAAFNSTEAAGEAVARVVREGLVPSLMEIMDATSIKAAEAYLKTDLGTSSDCKALLLAQSDSGGEVARKELAVLEQICVDCGADLAYATEDLEEGKMLLQARRVVLTALEMYGVWLTDDVCVPRTRIAELIAGCERISEEVGLRIAVVGHAGDGNMHPTIVYAHDSEEEFARARVAFDAILDVALSLGGTVTGEHGIGRIKREWLAKEIGEVGIQVHRQIKRALDPGNLFNPGSMFSL</sequence>